<feature type="compositionally biased region" description="Low complexity" evidence="1">
    <location>
        <begin position="237"/>
        <end position="247"/>
    </location>
</feature>
<feature type="compositionally biased region" description="Gly residues" evidence="1">
    <location>
        <begin position="207"/>
        <end position="226"/>
    </location>
</feature>
<dbReference type="EMBL" id="CP070499">
    <property type="protein sequence ID" value="QSB15844.1"/>
    <property type="molecule type" value="Genomic_DNA"/>
</dbReference>
<evidence type="ECO:0008006" key="4">
    <source>
        <dbReference type="Google" id="ProtNLM"/>
    </source>
</evidence>
<dbReference type="InterPro" id="IPR007793">
    <property type="entry name" value="DivIVA_fam"/>
</dbReference>
<proteinExistence type="predicted"/>
<keyword evidence="3" id="KW-1185">Reference proteome</keyword>
<dbReference type="RefSeq" id="WP_239678035.1">
    <property type="nucleotide sequence ID" value="NZ_CP070499.1"/>
</dbReference>
<protein>
    <recommendedName>
        <fullName evidence="4">DivIVA domain-containing protein</fullName>
    </recommendedName>
</protein>
<name>A0A895YDG5_9ACTN</name>
<evidence type="ECO:0000256" key="1">
    <source>
        <dbReference type="SAM" id="MobiDB-lite"/>
    </source>
</evidence>
<gene>
    <name evidence="2" type="ORF">JQS43_05780</name>
</gene>
<organism evidence="2 3">
    <name type="scientific">Natronosporangium hydrolyticum</name>
    <dbReference type="NCBI Taxonomy" id="2811111"/>
    <lineage>
        <taxon>Bacteria</taxon>
        <taxon>Bacillati</taxon>
        <taxon>Actinomycetota</taxon>
        <taxon>Actinomycetes</taxon>
        <taxon>Micromonosporales</taxon>
        <taxon>Micromonosporaceae</taxon>
        <taxon>Natronosporangium</taxon>
    </lineage>
</organism>
<dbReference type="Pfam" id="PF05103">
    <property type="entry name" value="DivIVA"/>
    <property type="match status" value="1"/>
</dbReference>
<feature type="region of interest" description="Disordered" evidence="1">
    <location>
        <begin position="197"/>
        <end position="247"/>
    </location>
</feature>
<dbReference type="KEGG" id="nhy:JQS43_05780"/>
<dbReference type="Gene3D" id="6.10.250.660">
    <property type="match status" value="1"/>
</dbReference>
<dbReference type="PANTHER" id="PTHR35794:SF2">
    <property type="entry name" value="CELL DIVISION PROTEIN DIVIVA"/>
    <property type="match status" value="1"/>
</dbReference>
<sequence length="247" mass="26523">MNERRRRPLTSHEIRNLQIRRIGLRKGYDPTAVHELLQRLSDEVASRDRTISDLTSRLNRAENEAYARRHGTLPAGANEAQITDLLTEIDVRLKAQQYADEVIASAQHGAAQIVQQGRHQASQILGDAHKAAEQAAHAYRQRAGADYSPDKEELARLLALAQWAQAQIGGLHQQLTATNTTVGRELSSIVERLRPILEPNSDSGGANPAGGSGPTGYAAGGNGPTGYGAPAAPPGSGPQAATQAERW</sequence>
<evidence type="ECO:0000313" key="3">
    <source>
        <dbReference type="Proteomes" id="UP000662857"/>
    </source>
</evidence>
<reference evidence="2" key="1">
    <citation type="submission" date="2021-02" db="EMBL/GenBank/DDBJ databases">
        <title>Natrosporangium hydrolyticum gen. nov., sp. nov, a haloalkaliphilic actinobacterium from a soda solonchak soil.</title>
        <authorList>
            <person name="Sorokin D.Y."/>
            <person name="Khijniak T.V."/>
            <person name="Zakharycheva A.P."/>
            <person name="Boueva O.V."/>
            <person name="Ariskina E.V."/>
            <person name="Hahnke R.L."/>
            <person name="Bunk B."/>
            <person name="Sproer C."/>
            <person name="Schumann P."/>
            <person name="Evtushenko L.I."/>
            <person name="Kublanov I.V."/>
        </authorList>
    </citation>
    <scope>NUCLEOTIDE SEQUENCE</scope>
    <source>
        <strain evidence="2">DSM 106523</strain>
    </source>
</reference>
<dbReference type="PANTHER" id="PTHR35794">
    <property type="entry name" value="CELL DIVISION PROTEIN DIVIVA"/>
    <property type="match status" value="1"/>
</dbReference>
<evidence type="ECO:0000313" key="2">
    <source>
        <dbReference type="EMBL" id="QSB15844.1"/>
    </source>
</evidence>
<dbReference type="Proteomes" id="UP000662857">
    <property type="component" value="Chromosome"/>
</dbReference>
<accession>A0A895YDG5</accession>
<dbReference type="AlphaFoldDB" id="A0A895YDG5"/>